<dbReference type="Proteomes" id="UP000577707">
    <property type="component" value="Unassembled WGS sequence"/>
</dbReference>
<evidence type="ECO:0000256" key="1">
    <source>
        <dbReference type="ARBA" id="ARBA00004141"/>
    </source>
</evidence>
<evidence type="ECO:0000313" key="8">
    <source>
        <dbReference type="Proteomes" id="UP000577707"/>
    </source>
</evidence>
<feature type="transmembrane region" description="Helical" evidence="6">
    <location>
        <begin position="235"/>
        <end position="257"/>
    </location>
</feature>
<comment type="caution">
    <text evidence="7">The sequence shown here is derived from an EMBL/GenBank/DDBJ whole genome shotgun (WGS) entry which is preliminary data.</text>
</comment>
<evidence type="ECO:0000256" key="4">
    <source>
        <dbReference type="ARBA" id="ARBA00022989"/>
    </source>
</evidence>
<dbReference type="PANTHER" id="PTHR21716:SF64">
    <property type="entry name" value="AI-2 TRANSPORT PROTEIN TQSA"/>
    <property type="match status" value="1"/>
</dbReference>
<dbReference type="EMBL" id="JACHXG010000009">
    <property type="protein sequence ID" value="MBB3091093.1"/>
    <property type="molecule type" value="Genomic_DNA"/>
</dbReference>
<feature type="transmembrane region" description="Helical" evidence="6">
    <location>
        <begin position="310"/>
        <end position="336"/>
    </location>
</feature>
<evidence type="ECO:0000256" key="6">
    <source>
        <dbReference type="SAM" id="Phobius"/>
    </source>
</evidence>
<dbReference type="GO" id="GO:0055085">
    <property type="term" value="P:transmembrane transport"/>
    <property type="evidence" value="ECO:0007669"/>
    <property type="project" value="TreeGrafter"/>
</dbReference>
<comment type="similarity">
    <text evidence="2">Belongs to the autoinducer-2 exporter (AI-2E) (TC 2.A.86) family.</text>
</comment>
<keyword evidence="4 6" id="KW-1133">Transmembrane helix</keyword>
<evidence type="ECO:0000256" key="3">
    <source>
        <dbReference type="ARBA" id="ARBA00022692"/>
    </source>
</evidence>
<dbReference type="GO" id="GO:0016020">
    <property type="term" value="C:membrane"/>
    <property type="evidence" value="ECO:0007669"/>
    <property type="project" value="UniProtKB-SubCell"/>
</dbReference>
<dbReference type="PANTHER" id="PTHR21716">
    <property type="entry name" value="TRANSMEMBRANE PROTEIN"/>
    <property type="match status" value="1"/>
</dbReference>
<accession>A0A7W5A7G1</accession>
<keyword evidence="5 6" id="KW-0472">Membrane</keyword>
<feature type="transmembrane region" description="Helical" evidence="6">
    <location>
        <begin position="151"/>
        <end position="174"/>
    </location>
</feature>
<evidence type="ECO:0000256" key="2">
    <source>
        <dbReference type="ARBA" id="ARBA00009773"/>
    </source>
</evidence>
<protein>
    <submittedName>
        <fullName evidence="7">Putative PurR-regulated permease PerM</fullName>
    </submittedName>
</protein>
<proteinExistence type="inferred from homology"/>
<feature type="transmembrane region" description="Helical" evidence="6">
    <location>
        <begin position="44"/>
        <end position="61"/>
    </location>
</feature>
<dbReference type="AlphaFoldDB" id="A0A7W5A7G1"/>
<comment type="subcellular location">
    <subcellularLocation>
        <location evidence="1">Membrane</location>
        <topology evidence="1">Multi-pass membrane protein</topology>
    </subcellularLocation>
</comment>
<gene>
    <name evidence="7" type="ORF">FHS12_004058</name>
</gene>
<feature type="transmembrane region" description="Helical" evidence="6">
    <location>
        <begin position="21"/>
        <end position="38"/>
    </location>
</feature>
<dbReference type="Pfam" id="PF01594">
    <property type="entry name" value="AI-2E_transport"/>
    <property type="match status" value="1"/>
</dbReference>
<name>A0A7W5A7G1_9ACTN</name>
<organism evidence="7 8">
    <name type="scientific">Nocardioides albus</name>
    <dbReference type="NCBI Taxonomy" id="1841"/>
    <lineage>
        <taxon>Bacteria</taxon>
        <taxon>Bacillati</taxon>
        <taxon>Actinomycetota</taxon>
        <taxon>Actinomycetes</taxon>
        <taxon>Propionibacteriales</taxon>
        <taxon>Nocardioidaceae</taxon>
        <taxon>Nocardioides</taxon>
    </lineage>
</organism>
<feature type="transmembrane region" description="Helical" evidence="6">
    <location>
        <begin position="269"/>
        <end position="290"/>
    </location>
</feature>
<keyword evidence="8" id="KW-1185">Reference proteome</keyword>
<dbReference type="RefSeq" id="WP_221209113.1">
    <property type="nucleotide sequence ID" value="NZ_BMQT01000008.1"/>
</dbReference>
<feature type="transmembrane region" description="Helical" evidence="6">
    <location>
        <begin position="207"/>
        <end position="229"/>
    </location>
</feature>
<sequence>MIPGAQGPETTVTSWPPPFRVLAVLLGSAAVVVLVAGLQAAHGILGPIFLAMVLTIVVHPARNWLARHLPSGVATALSIVTVVVGVVGLGLCVILAVARFATLLGTYSGVAKEKVDDLTAWLTKIGVGSDEVLAIARSFDLSNLLSLVSGALNGMFGLVSSMVFILAMCLFMAIDATALPRQLVSIGHRRPALVRALSSFAVGTRRYLLVSTVFGLIVATLDTVALYLLGVPAPLVWGLLAFLTNYIPNIGFIIGLVPPAILALLDGDFKLMLAVIAVYSLLNVVIQSVIQPKVVGEAVGLSVTLTFLSLIFWSWIMGPIGAVMAVPFTLFVRAIFVEADPAKSWLMPLIAGSAPAELLGDGDDLDDVDPKRAE</sequence>
<feature type="transmembrane region" description="Helical" evidence="6">
    <location>
        <begin position="73"/>
        <end position="98"/>
    </location>
</feature>
<dbReference type="InterPro" id="IPR002549">
    <property type="entry name" value="AI-2E-like"/>
</dbReference>
<evidence type="ECO:0000313" key="7">
    <source>
        <dbReference type="EMBL" id="MBB3091093.1"/>
    </source>
</evidence>
<reference evidence="7 8" key="1">
    <citation type="submission" date="2020-08" db="EMBL/GenBank/DDBJ databases">
        <title>Genomic Encyclopedia of Type Strains, Phase III (KMG-III): the genomes of soil and plant-associated and newly described type strains.</title>
        <authorList>
            <person name="Whitman W."/>
        </authorList>
    </citation>
    <scope>NUCLEOTIDE SEQUENCE [LARGE SCALE GENOMIC DNA]</scope>
    <source>
        <strain evidence="7 8">CECT 3302</strain>
    </source>
</reference>
<keyword evidence="3 6" id="KW-0812">Transmembrane</keyword>
<evidence type="ECO:0000256" key="5">
    <source>
        <dbReference type="ARBA" id="ARBA00023136"/>
    </source>
</evidence>